<feature type="domain" description="AB hydrolase-1" evidence="1">
    <location>
        <begin position="8"/>
        <end position="204"/>
    </location>
</feature>
<dbReference type="RefSeq" id="WP_110912612.1">
    <property type="nucleotide sequence ID" value="NZ_NKUF01000004.1"/>
</dbReference>
<dbReference type="OrthoDB" id="7165362at2"/>
<organism evidence="2 3">
    <name type="scientific">Gluconacetobacter entanii</name>
    <dbReference type="NCBI Taxonomy" id="108528"/>
    <lineage>
        <taxon>Bacteria</taxon>
        <taxon>Pseudomonadati</taxon>
        <taxon>Pseudomonadota</taxon>
        <taxon>Alphaproteobacteria</taxon>
        <taxon>Acetobacterales</taxon>
        <taxon>Acetobacteraceae</taxon>
        <taxon>Gluconacetobacter</taxon>
    </lineage>
</organism>
<evidence type="ECO:0000259" key="1">
    <source>
        <dbReference type="Pfam" id="PF12697"/>
    </source>
</evidence>
<sequence>MSMTDMPLLFVHGWGFGPEIWAPIRGAASQRECLTLDFGYFSASPHMALPDRPFMAVGHSLGALWLLSEMPEQCRGMVLLNGFARFAASEDFPQGVPARLLTRMMRRLESAPDATVRDFRHQAGTDMPAPGAPHPERLHEGLQMLLRLDARPVARSTDCPIYCVAGTGDAIAPPALTQASFPPGTTIDWQTGGHLLPLTHPDACLNVIDRMMERITP</sequence>
<keyword evidence="2" id="KW-0378">Hydrolase</keyword>
<dbReference type="InterPro" id="IPR029058">
    <property type="entry name" value="AB_hydrolase_fold"/>
</dbReference>
<dbReference type="SUPFAM" id="SSF53474">
    <property type="entry name" value="alpha/beta-Hydrolases"/>
    <property type="match status" value="1"/>
</dbReference>
<dbReference type="AlphaFoldDB" id="A0A318Q0D0"/>
<reference evidence="2 3" key="1">
    <citation type="submission" date="2017-07" db="EMBL/GenBank/DDBJ databases">
        <title>A draft genome sequence of Gluconacetobacter entanii LTH 4560.</title>
        <authorList>
            <person name="Skraban J."/>
            <person name="Cleenwerck I."/>
            <person name="Vandamme P."/>
            <person name="Trcek J."/>
        </authorList>
    </citation>
    <scope>NUCLEOTIDE SEQUENCE [LARGE SCALE GENOMIC DNA]</scope>
    <source>
        <strain evidence="2 3">LTH 4560</strain>
    </source>
</reference>
<evidence type="ECO:0000313" key="3">
    <source>
        <dbReference type="Proteomes" id="UP000248301"/>
    </source>
</evidence>
<accession>A0A318Q0D0</accession>
<gene>
    <name evidence="2" type="ORF">CFR72_03170</name>
</gene>
<proteinExistence type="predicted"/>
<dbReference type="EMBL" id="NKUF01000004">
    <property type="protein sequence ID" value="PYD64172.1"/>
    <property type="molecule type" value="Genomic_DNA"/>
</dbReference>
<dbReference type="Proteomes" id="UP000248301">
    <property type="component" value="Unassembled WGS sequence"/>
</dbReference>
<dbReference type="InterPro" id="IPR000073">
    <property type="entry name" value="AB_hydrolase_1"/>
</dbReference>
<dbReference type="Pfam" id="PF12697">
    <property type="entry name" value="Abhydrolase_6"/>
    <property type="match status" value="1"/>
</dbReference>
<dbReference type="GO" id="GO:0016787">
    <property type="term" value="F:hydrolase activity"/>
    <property type="evidence" value="ECO:0007669"/>
    <property type="project" value="UniProtKB-KW"/>
</dbReference>
<protein>
    <submittedName>
        <fullName evidence="2">Alpha/beta hydrolase</fullName>
    </submittedName>
</protein>
<name>A0A318Q0D0_9PROT</name>
<evidence type="ECO:0000313" key="2">
    <source>
        <dbReference type="EMBL" id="PYD64172.1"/>
    </source>
</evidence>
<dbReference type="Gene3D" id="3.40.50.1820">
    <property type="entry name" value="alpha/beta hydrolase"/>
    <property type="match status" value="1"/>
</dbReference>
<comment type="caution">
    <text evidence="2">The sequence shown here is derived from an EMBL/GenBank/DDBJ whole genome shotgun (WGS) entry which is preliminary data.</text>
</comment>